<keyword evidence="8" id="KW-0325">Glycoprotein</keyword>
<reference evidence="14 15" key="1">
    <citation type="submission" date="2024-02" db="EMBL/GenBank/DDBJ databases">
        <authorList>
            <person name="Vignale AGUSTIN F."/>
            <person name="Sosa J E."/>
            <person name="Modenutti C."/>
        </authorList>
    </citation>
    <scope>NUCLEOTIDE SEQUENCE [LARGE SCALE GENOMIC DNA]</scope>
</reference>
<feature type="region of interest" description="Disordered" evidence="11">
    <location>
        <begin position="277"/>
        <end position="304"/>
    </location>
</feature>
<sequence length="304" mass="34309">MLLFVLDCIIKQTITQNTFGHITGERVHSSYTRVVVVVWLFVVFLLASSYTASHSSMLTVQRFEPNITDIEWLKKNNAPVGCDFDSFIKQYLQNVLKFDPRNIKNINNEYDYPTEFESRNITAAFVELPYSKAFMKHFCRGYTVATPTDGLVGSHRFGGLGFVFQKGSPIAEDVSHAILTLSENRKLEQLETLWFTPSPKCLNSLTFDTIDSLSWKSFWGLSLFSAFISTICYILFATHQSYMGSISFIYSTMLYKLAGLVKYLYIVVRKPQGTIPNTVHSSSTKYTSSLETLGQSQAPTSSGS</sequence>
<feature type="domain" description="Ionotropic glutamate receptor C-terminal" evidence="13">
    <location>
        <begin position="24"/>
        <end position="221"/>
    </location>
</feature>
<feature type="transmembrane region" description="Helical" evidence="12">
    <location>
        <begin position="218"/>
        <end position="236"/>
    </location>
</feature>
<dbReference type="AlphaFoldDB" id="A0ABC8RZM4"/>
<keyword evidence="4 12" id="KW-1133">Transmembrane helix</keyword>
<dbReference type="EMBL" id="CAUOFW020001725">
    <property type="protein sequence ID" value="CAK9148183.1"/>
    <property type="molecule type" value="Genomic_DNA"/>
</dbReference>
<evidence type="ECO:0000256" key="12">
    <source>
        <dbReference type="SAM" id="Phobius"/>
    </source>
</evidence>
<dbReference type="SUPFAM" id="SSF53850">
    <property type="entry name" value="Periplasmic binding protein-like II"/>
    <property type="match status" value="1"/>
</dbReference>
<dbReference type="Proteomes" id="UP001642360">
    <property type="component" value="Unassembled WGS sequence"/>
</dbReference>
<evidence type="ECO:0000259" key="13">
    <source>
        <dbReference type="Pfam" id="PF00060"/>
    </source>
</evidence>
<dbReference type="InterPro" id="IPR001320">
    <property type="entry name" value="Iontro_rcpt_C"/>
</dbReference>
<dbReference type="Gene3D" id="1.10.287.70">
    <property type="match status" value="1"/>
</dbReference>
<keyword evidence="9" id="KW-1071">Ligand-gated ion channel</keyword>
<feature type="transmembrane region" description="Helical" evidence="12">
    <location>
        <begin position="242"/>
        <end position="265"/>
    </location>
</feature>
<comment type="caution">
    <text evidence="14">The sequence shown here is derived from an EMBL/GenBank/DDBJ whole genome shotgun (WGS) entry which is preliminary data.</text>
</comment>
<evidence type="ECO:0000256" key="5">
    <source>
        <dbReference type="ARBA" id="ARBA00023065"/>
    </source>
</evidence>
<keyword evidence="7" id="KW-0675">Receptor</keyword>
<keyword evidence="5" id="KW-0406">Ion transport</keyword>
<keyword evidence="10" id="KW-0407">Ion channel</keyword>
<evidence type="ECO:0000256" key="6">
    <source>
        <dbReference type="ARBA" id="ARBA00023136"/>
    </source>
</evidence>
<dbReference type="GO" id="GO:0016020">
    <property type="term" value="C:membrane"/>
    <property type="evidence" value="ECO:0007669"/>
    <property type="project" value="UniProtKB-SubCell"/>
</dbReference>
<keyword evidence="15" id="KW-1185">Reference proteome</keyword>
<evidence type="ECO:0000256" key="3">
    <source>
        <dbReference type="ARBA" id="ARBA00022692"/>
    </source>
</evidence>
<evidence type="ECO:0000256" key="9">
    <source>
        <dbReference type="ARBA" id="ARBA00023286"/>
    </source>
</evidence>
<organism evidence="14 15">
    <name type="scientific">Ilex paraguariensis</name>
    <name type="common">yerba mate</name>
    <dbReference type="NCBI Taxonomy" id="185542"/>
    <lineage>
        <taxon>Eukaryota</taxon>
        <taxon>Viridiplantae</taxon>
        <taxon>Streptophyta</taxon>
        <taxon>Embryophyta</taxon>
        <taxon>Tracheophyta</taxon>
        <taxon>Spermatophyta</taxon>
        <taxon>Magnoliopsida</taxon>
        <taxon>eudicotyledons</taxon>
        <taxon>Gunneridae</taxon>
        <taxon>Pentapetalae</taxon>
        <taxon>asterids</taxon>
        <taxon>campanulids</taxon>
        <taxon>Aquifoliales</taxon>
        <taxon>Aquifoliaceae</taxon>
        <taxon>Ilex</taxon>
    </lineage>
</organism>
<dbReference type="PANTHER" id="PTHR18966">
    <property type="entry name" value="IONOTROPIC GLUTAMATE RECEPTOR"/>
    <property type="match status" value="1"/>
</dbReference>
<keyword evidence="6 12" id="KW-0472">Membrane</keyword>
<keyword evidence="3 12" id="KW-0812">Transmembrane</keyword>
<keyword evidence="2" id="KW-0813">Transport</keyword>
<feature type="transmembrane region" description="Helical" evidence="12">
    <location>
        <begin position="31"/>
        <end position="52"/>
    </location>
</feature>
<evidence type="ECO:0000313" key="15">
    <source>
        <dbReference type="Proteomes" id="UP001642360"/>
    </source>
</evidence>
<dbReference type="GO" id="GO:0034220">
    <property type="term" value="P:monoatomic ion transmembrane transport"/>
    <property type="evidence" value="ECO:0007669"/>
    <property type="project" value="UniProtKB-KW"/>
</dbReference>
<accession>A0ABC8RZM4</accession>
<evidence type="ECO:0000256" key="8">
    <source>
        <dbReference type="ARBA" id="ARBA00023180"/>
    </source>
</evidence>
<dbReference type="Pfam" id="PF00060">
    <property type="entry name" value="Lig_chan"/>
    <property type="match status" value="1"/>
</dbReference>
<evidence type="ECO:0000256" key="10">
    <source>
        <dbReference type="ARBA" id="ARBA00023303"/>
    </source>
</evidence>
<evidence type="ECO:0000256" key="4">
    <source>
        <dbReference type="ARBA" id="ARBA00022989"/>
    </source>
</evidence>
<dbReference type="InterPro" id="IPR015683">
    <property type="entry name" value="Ionotropic_Glu_rcpt"/>
</dbReference>
<evidence type="ECO:0000256" key="7">
    <source>
        <dbReference type="ARBA" id="ARBA00023170"/>
    </source>
</evidence>
<gene>
    <name evidence="14" type="ORF">ILEXP_LOCUS16109</name>
</gene>
<name>A0ABC8RZM4_9AQUA</name>
<evidence type="ECO:0000256" key="2">
    <source>
        <dbReference type="ARBA" id="ARBA00022448"/>
    </source>
</evidence>
<evidence type="ECO:0000313" key="14">
    <source>
        <dbReference type="EMBL" id="CAK9148183.1"/>
    </source>
</evidence>
<evidence type="ECO:0000256" key="1">
    <source>
        <dbReference type="ARBA" id="ARBA00004141"/>
    </source>
</evidence>
<comment type="subcellular location">
    <subcellularLocation>
        <location evidence="1">Membrane</location>
        <topology evidence="1">Multi-pass membrane protein</topology>
    </subcellularLocation>
</comment>
<protein>
    <recommendedName>
        <fullName evidence="13">Ionotropic glutamate receptor C-terminal domain-containing protein</fullName>
    </recommendedName>
</protein>
<proteinExistence type="predicted"/>
<evidence type="ECO:0000256" key="11">
    <source>
        <dbReference type="SAM" id="MobiDB-lite"/>
    </source>
</evidence>
<dbReference type="Gene3D" id="3.40.190.10">
    <property type="entry name" value="Periplasmic binding protein-like II"/>
    <property type="match status" value="1"/>
</dbReference>